<keyword evidence="1" id="KW-0378">Hydrolase</keyword>
<feature type="chain" id="PRO_5045956113" evidence="2">
    <location>
        <begin position="26"/>
        <end position="636"/>
    </location>
</feature>
<feature type="domain" description="Sialate O-acetylesterase" evidence="3">
    <location>
        <begin position="45"/>
        <end position="272"/>
    </location>
</feature>
<dbReference type="InterPro" id="IPR005181">
    <property type="entry name" value="SASA"/>
</dbReference>
<dbReference type="SUPFAM" id="SSF52266">
    <property type="entry name" value="SGNH hydrolase"/>
    <property type="match status" value="1"/>
</dbReference>
<dbReference type="RefSeq" id="WP_250928649.1">
    <property type="nucleotide sequence ID" value="NZ_JAMQBK010000028.1"/>
</dbReference>
<protein>
    <submittedName>
        <fullName evidence="4">Sialate O-acetylesterase</fullName>
    </submittedName>
</protein>
<accession>A0ABT0U349</accession>
<feature type="signal peptide" evidence="2">
    <location>
        <begin position="1"/>
        <end position="25"/>
    </location>
</feature>
<dbReference type="Proteomes" id="UP001202961">
    <property type="component" value="Unassembled WGS sequence"/>
</dbReference>
<comment type="caution">
    <text evidence="4">The sequence shown here is derived from an EMBL/GenBank/DDBJ whole genome shotgun (WGS) entry which is preliminary data.</text>
</comment>
<keyword evidence="2" id="KW-0732">Signal</keyword>
<name>A0ABT0U349_9BACT</name>
<dbReference type="InterPro" id="IPR052940">
    <property type="entry name" value="Carb_Esterase_6"/>
</dbReference>
<gene>
    <name evidence="4" type="ORF">NB063_10330</name>
</gene>
<dbReference type="Gene3D" id="3.40.50.1110">
    <property type="entry name" value="SGNH hydrolase"/>
    <property type="match status" value="1"/>
</dbReference>
<sequence>MNRFSPRATTPGWILLALLSCPAFGQGETETVTQPTIELPNKESFHLFVLAGQSNMAGRGEVTDADRQPHERLYMWSEDGRWVPAVDPVHFDKPKVVGVGPGRTFGISHANARPDISIGLIPCAVGGSPIDCWLPGGYHSSTKTHPYDDAVKRIRAASDDGTIQGILWHQGEGDSSPNRAEVYQEKLLGVLQRLRAECGGEPPIMIGQLGQFPERPWTEGRRMVNWAHRQVALKLPHAAFVSSDGLTSNPDLIHFNRFSAVLFGYRYHDAYLGLRNAVPGVKTDRIEDALTTIREHLRTQEKISGNVAEKWSLCHAWLTPEERRQAVQLIIEPEYWVAENLRGYPLEEQVSLLSLVDMSEASDELAHRVAAVAEMWAVKDADAARHWLRTIESDYCRGHGIEALLATVFERDPSASLDLLGHLTDQEADDLIGYAEMPDYELDAQTWAKEVATFESALLRNFLQSGSVVWKLALEDTEAALSYVAGLPEAQQNPRQGWQIIASWMKQQPANASQVLEWMETRLPERLRSDAHYQNIAQWWHPMDREALVQWLNELPAGTRRDAVLQGFIGEESHTDIESAYQWAKQIQNEHDRLTVNARLLRRWLATDPDAVRELLPTAELLKQDREDIERRLQRP</sequence>
<reference evidence="4 5" key="1">
    <citation type="journal article" date="2022" name="Syst. Appl. Microbiol.">
        <title>Rhodopirellula aestuarii sp. nov., a novel member of the genus Rhodopirellula isolated from brackish sediments collected in the Tagus River estuary, Portugal.</title>
        <authorList>
            <person name="Vitorino I.R."/>
            <person name="Klimek D."/>
            <person name="Calusinska M."/>
            <person name="Lobo-da-Cunha A."/>
            <person name="Vasconcelos V."/>
            <person name="Lage O.M."/>
        </authorList>
    </citation>
    <scope>NUCLEOTIDE SEQUENCE [LARGE SCALE GENOMIC DNA]</scope>
    <source>
        <strain evidence="4 5">ICT_H3.1</strain>
    </source>
</reference>
<evidence type="ECO:0000313" key="4">
    <source>
        <dbReference type="EMBL" id="MCM2371005.1"/>
    </source>
</evidence>
<dbReference type="PROSITE" id="PS51257">
    <property type="entry name" value="PROKAR_LIPOPROTEIN"/>
    <property type="match status" value="1"/>
</dbReference>
<proteinExistence type="predicted"/>
<dbReference type="Pfam" id="PF03629">
    <property type="entry name" value="SASA"/>
    <property type="match status" value="1"/>
</dbReference>
<dbReference type="PANTHER" id="PTHR31988">
    <property type="entry name" value="ESTERASE, PUTATIVE (DUF303)-RELATED"/>
    <property type="match status" value="1"/>
</dbReference>
<evidence type="ECO:0000259" key="3">
    <source>
        <dbReference type="Pfam" id="PF03629"/>
    </source>
</evidence>
<evidence type="ECO:0000256" key="2">
    <source>
        <dbReference type="SAM" id="SignalP"/>
    </source>
</evidence>
<keyword evidence="5" id="KW-1185">Reference proteome</keyword>
<organism evidence="4 5">
    <name type="scientific">Aporhodopirellula aestuarii</name>
    <dbReference type="NCBI Taxonomy" id="2950107"/>
    <lineage>
        <taxon>Bacteria</taxon>
        <taxon>Pseudomonadati</taxon>
        <taxon>Planctomycetota</taxon>
        <taxon>Planctomycetia</taxon>
        <taxon>Pirellulales</taxon>
        <taxon>Pirellulaceae</taxon>
        <taxon>Aporhodopirellula</taxon>
    </lineage>
</organism>
<evidence type="ECO:0000313" key="5">
    <source>
        <dbReference type="Proteomes" id="UP001202961"/>
    </source>
</evidence>
<dbReference type="PANTHER" id="PTHR31988:SF19">
    <property type="entry name" value="9-O-ACETYL-N-ACETYLNEURAMINIC ACID DEACETYLASE-RELATED"/>
    <property type="match status" value="1"/>
</dbReference>
<dbReference type="InterPro" id="IPR036514">
    <property type="entry name" value="SGNH_hydro_sf"/>
</dbReference>
<evidence type="ECO:0000256" key="1">
    <source>
        <dbReference type="ARBA" id="ARBA00022801"/>
    </source>
</evidence>
<dbReference type="EMBL" id="JAMQBK010000028">
    <property type="protein sequence ID" value="MCM2371005.1"/>
    <property type="molecule type" value="Genomic_DNA"/>
</dbReference>